<reference evidence="1 2" key="1">
    <citation type="submission" date="2022-01" db="EMBL/GenBank/DDBJ databases">
        <title>A chromosomal length assembly of Cordylochernes scorpioides.</title>
        <authorList>
            <person name="Zeh D."/>
            <person name="Zeh J."/>
        </authorList>
    </citation>
    <scope>NUCLEOTIDE SEQUENCE [LARGE SCALE GENOMIC DNA]</scope>
    <source>
        <strain evidence="1">IN4F17</strain>
        <tissue evidence="1">Whole Body</tissue>
    </source>
</reference>
<evidence type="ECO:0000313" key="2">
    <source>
        <dbReference type="Proteomes" id="UP001235939"/>
    </source>
</evidence>
<dbReference type="EMBL" id="CP092866">
    <property type="protein sequence ID" value="UYV66576.1"/>
    <property type="molecule type" value="Genomic_DNA"/>
</dbReference>
<name>A0ABY6KCK6_9ARAC</name>
<sequence length="60" mass="7001">MASKQKTAVKIEWEIEKSREESNWKKVQELAEQLTQKKTGFGQLVEKPVQGRNRLEQVDS</sequence>
<evidence type="ECO:0000313" key="1">
    <source>
        <dbReference type="EMBL" id="UYV66576.1"/>
    </source>
</evidence>
<keyword evidence="2" id="KW-1185">Reference proteome</keyword>
<dbReference type="Proteomes" id="UP001235939">
    <property type="component" value="Chromosome 04"/>
</dbReference>
<accession>A0ABY6KCK6</accession>
<gene>
    <name evidence="1" type="ORF">LAZ67_4002157</name>
</gene>
<protein>
    <submittedName>
        <fullName evidence="1">TTC7B</fullName>
    </submittedName>
</protein>
<organism evidence="1 2">
    <name type="scientific">Cordylochernes scorpioides</name>
    <dbReference type="NCBI Taxonomy" id="51811"/>
    <lineage>
        <taxon>Eukaryota</taxon>
        <taxon>Metazoa</taxon>
        <taxon>Ecdysozoa</taxon>
        <taxon>Arthropoda</taxon>
        <taxon>Chelicerata</taxon>
        <taxon>Arachnida</taxon>
        <taxon>Pseudoscorpiones</taxon>
        <taxon>Cheliferoidea</taxon>
        <taxon>Chernetidae</taxon>
        <taxon>Cordylochernes</taxon>
    </lineage>
</organism>
<proteinExistence type="predicted"/>